<reference evidence="2" key="1">
    <citation type="submission" date="2020-10" db="EMBL/GenBank/DDBJ databases">
        <authorList>
            <person name="Gilroy R."/>
        </authorList>
    </citation>
    <scope>NUCLEOTIDE SEQUENCE</scope>
    <source>
        <strain evidence="2">B2-16538</strain>
    </source>
</reference>
<reference evidence="2" key="2">
    <citation type="journal article" date="2021" name="PeerJ">
        <title>Extensive microbial diversity within the chicken gut microbiome revealed by metagenomics and culture.</title>
        <authorList>
            <person name="Gilroy R."/>
            <person name="Ravi A."/>
            <person name="Getino M."/>
            <person name="Pursley I."/>
            <person name="Horton D.L."/>
            <person name="Alikhan N.F."/>
            <person name="Baker D."/>
            <person name="Gharbi K."/>
            <person name="Hall N."/>
            <person name="Watson M."/>
            <person name="Adriaenssens E.M."/>
            <person name="Foster-Nyarko E."/>
            <person name="Jarju S."/>
            <person name="Secka A."/>
            <person name="Antonio M."/>
            <person name="Oren A."/>
            <person name="Chaudhuri R.R."/>
            <person name="La Ragione R."/>
            <person name="Hildebrand F."/>
            <person name="Pallen M.J."/>
        </authorList>
    </citation>
    <scope>NUCLEOTIDE SEQUENCE</scope>
    <source>
        <strain evidence="2">B2-16538</strain>
    </source>
</reference>
<evidence type="ECO:0000259" key="1">
    <source>
        <dbReference type="Pfam" id="PF25583"/>
    </source>
</evidence>
<organism evidence="2 3">
    <name type="scientific">Candidatus Cryptobacteroides excrementavium</name>
    <dbReference type="NCBI Taxonomy" id="2840759"/>
    <lineage>
        <taxon>Bacteria</taxon>
        <taxon>Pseudomonadati</taxon>
        <taxon>Bacteroidota</taxon>
        <taxon>Bacteroidia</taxon>
        <taxon>Bacteroidales</taxon>
        <taxon>Candidatus Cryptobacteroides</taxon>
    </lineage>
</organism>
<sequence>MYAIRECHPVAFDYTLVRHGGKVVSKKVNPHFKYDALDGAFVKTLPLHSSQEILSDTSDGLTVRLRLRITNDFVMALLSRSRSVEVVSPLHLRQRLHDVWAEALRRNGPAQSFKQPMGTT</sequence>
<protein>
    <submittedName>
        <fullName evidence="2">WYL domain-containing protein</fullName>
    </submittedName>
</protein>
<dbReference type="Proteomes" id="UP000823750">
    <property type="component" value="Unassembled WGS sequence"/>
</dbReference>
<name>A0A9D9J3U0_9BACT</name>
<proteinExistence type="predicted"/>
<dbReference type="Pfam" id="PF25583">
    <property type="entry name" value="WCX"/>
    <property type="match status" value="1"/>
</dbReference>
<dbReference type="InterPro" id="IPR057727">
    <property type="entry name" value="WCX_dom"/>
</dbReference>
<gene>
    <name evidence="2" type="ORF">IAB78_06965</name>
</gene>
<dbReference type="EMBL" id="JADILX010000101">
    <property type="protein sequence ID" value="MBO8486148.1"/>
    <property type="molecule type" value="Genomic_DNA"/>
</dbReference>
<evidence type="ECO:0000313" key="2">
    <source>
        <dbReference type="EMBL" id="MBO8486148.1"/>
    </source>
</evidence>
<comment type="caution">
    <text evidence="2">The sequence shown here is derived from an EMBL/GenBank/DDBJ whole genome shotgun (WGS) entry which is preliminary data.</text>
</comment>
<dbReference type="AlphaFoldDB" id="A0A9D9J3U0"/>
<accession>A0A9D9J3U0</accession>
<evidence type="ECO:0000313" key="3">
    <source>
        <dbReference type="Proteomes" id="UP000823750"/>
    </source>
</evidence>
<feature type="domain" description="WCX" evidence="1">
    <location>
        <begin position="41"/>
        <end position="104"/>
    </location>
</feature>